<feature type="domain" description="DinB-like" evidence="1">
    <location>
        <begin position="18"/>
        <end position="141"/>
    </location>
</feature>
<reference evidence="2 3" key="1">
    <citation type="submission" date="2017-06" db="EMBL/GenBank/DDBJ databases">
        <title>Novel microbial phyla capable of carbon fixation and sulfur reduction in deep-sea sediments.</title>
        <authorList>
            <person name="Huang J."/>
            <person name="Baker B."/>
            <person name="Wang Y."/>
        </authorList>
    </citation>
    <scope>NUCLEOTIDE SEQUENCE [LARGE SCALE GENOMIC DNA]</scope>
    <source>
        <strain evidence="2">B3_LCP</strain>
    </source>
</reference>
<proteinExistence type="predicted"/>
<dbReference type="InterPro" id="IPR024775">
    <property type="entry name" value="DinB-like"/>
</dbReference>
<dbReference type="Proteomes" id="UP000319619">
    <property type="component" value="Unassembled WGS sequence"/>
</dbReference>
<dbReference type="Pfam" id="PF12867">
    <property type="entry name" value="DinB_2"/>
    <property type="match status" value="1"/>
</dbReference>
<comment type="caution">
    <text evidence="2">The sequence shown here is derived from an EMBL/GenBank/DDBJ whole genome shotgun (WGS) entry which is preliminary data.</text>
</comment>
<dbReference type="AlphaFoldDB" id="A0A532UNR0"/>
<evidence type="ECO:0000313" key="2">
    <source>
        <dbReference type="EMBL" id="TKJ36584.1"/>
    </source>
</evidence>
<dbReference type="InterPro" id="IPR034660">
    <property type="entry name" value="DinB/YfiT-like"/>
</dbReference>
<sequence>MDANVLIKLYRINLMVIEKNLQGVSHEDSLYQPEPGGNSINWVLGHITATRNSVMKVMDKVPVWGGDEAAVYARGTDPTAGERKVIELDKILRDLRKSQDTLLQWLQQVSSEELEASNGDETKYEQLAFLQFHEAYHAGQIGILRRLTGKSGAIT</sequence>
<dbReference type="SUPFAM" id="SSF109854">
    <property type="entry name" value="DinB/YfiT-like putative metalloenzymes"/>
    <property type="match status" value="1"/>
</dbReference>
<dbReference type="EMBL" id="NJBN01000016">
    <property type="protein sequence ID" value="TKJ36584.1"/>
    <property type="molecule type" value="Genomic_DNA"/>
</dbReference>
<protein>
    <recommendedName>
        <fullName evidence="1">DinB-like domain-containing protein</fullName>
    </recommendedName>
</protein>
<accession>A0A532UNR0</accession>
<dbReference type="Gene3D" id="1.20.120.450">
    <property type="entry name" value="dinb family like domain"/>
    <property type="match status" value="1"/>
</dbReference>
<organism evidence="2 3">
    <name type="scientific">candidate division LCP-89 bacterium B3_LCP</name>
    <dbReference type="NCBI Taxonomy" id="2012998"/>
    <lineage>
        <taxon>Bacteria</taxon>
        <taxon>Pseudomonadati</taxon>
        <taxon>Bacteria division LCP-89</taxon>
    </lineage>
</organism>
<evidence type="ECO:0000259" key="1">
    <source>
        <dbReference type="Pfam" id="PF12867"/>
    </source>
</evidence>
<gene>
    <name evidence="2" type="ORF">CEE37_14995</name>
</gene>
<evidence type="ECO:0000313" key="3">
    <source>
        <dbReference type="Proteomes" id="UP000319619"/>
    </source>
</evidence>
<name>A0A532UNR0_UNCL8</name>